<evidence type="ECO:0000313" key="2">
    <source>
        <dbReference type="EMBL" id="GES24662.1"/>
    </source>
</evidence>
<protein>
    <recommendedName>
        <fullName evidence="1">Thoeris protein ThsA Macro domain-containing protein</fullName>
    </recommendedName>
</protein>
<dbReference type="EMBL" id="BLAF01000055">
    <property type="protein sequence ID" value="GES24662.1"/>
    <property type="molecule type" value="Genomic_DNA"/>
</dbReference>
<accession>A0A5M3XUI4</accession>
<evidence type="ECO:0000313" key="3">
    <source>
        <dbReference type="Proteomes" id="UP000377595"/>
    </source>
</evidence>
<organism evidence="2 3">
    <name type="scientific">Acrocarpospora pleiomorpha</name>
    <dbReference type="NCBI Taxonomy" id="90975"/>
    <lineage>
        <taxon>Bacteria</taxon>
        <taxon>Bacillati</taxon>
        <taxon>Actinomycetota</taxon>
        <taxon>Actinomycetes</taxon>
        <taxon>Streptosporangiales</taxon>
        <taxon>Streptosporangiaceae</taxon>
        <taxon>Acrocarpospora</taxon>
    </lineage>
</organism>
<dbReference type="AlphaFoldDB" id="A0A5M3XUI4"/>
<comment type="caution">
    <text evidence="2">The sequence shown here is derived from an EMBL/GenBank/DDBJ whole genome shotgun (WGS) entry which is preliminary data.</text>
</comment>
<dbReference type="Gene3D" id="3.40.220.10">
    <property type="entry name" value="Leucine Aminopeptidase, subunit E, domain 1"/>
    <property type="match status" value="1"/>
</dbReference>
<evidence type="ECO:0000259" key="1">
    <source>
        <dbReference type="Pfam" id="PF20016"/>
    </source>
</evidence>
<gene>
    <name evidence="2" type="ORF">Aple_075610</name>
</gene>
<dbReference type="InterPro" id="IPR043472">
    <property type="entry name" value="Macro_dom-like"/>
</dbReference>
<sequence length="203" mass="22676">MVVGDLFEQDADIVVGFTDTFDTSISDGGVISSSTVQGQLVLRHYDGDHRRLDKDLSGALSRTIPIARETRQTKQRGKLLRYPLGTVAVIGRPHRHVFAVAYSHMGRDNVAQSSLKDLWLSLERLWNAVHQHGQRRRLAMPIIGSGLARIDVLNREGLLRMILLSFIAQSRQAVVCNELLIVIHPNDLGEVDLLEMAAFLKSF</sequence>
<dbReference type="Pfam" id="PF20016">
    <property type="entry name" value="ThsA_Macro"/>
    <property type="match status" value="1"/>
</dbReference>
<reference evidence="2 3" key="1">
    <citation type="submission" date="2019-10" db="EMBL/GenBank/DDBJ databases">
        <title>Whole genome shotgun sequence of Acrocarpospora pleiomorpha NBRC 16267.</title>
        <authorList>
            <person name="Ichikawa N."/>
            <person name="Kimura A."/>
            <person name="Kitahashi Y."/>
            <person name="Komaki H."/>
            <person name="Oguchi A."/>
        </authorList>
    </citation>
    <scope>NUCLEOTIDE SEQUENCE [LARGE SCALE GENOMIC DNA]</scope>
    <source>
        <strain evidence="2 3">NBRC 16267</strain>
    </source>
</reference>
<proteinExistence type="predicted"/>
<keyword evidence="3" id="KW-1185">Reference proteome</keyword>
<feature type="domain" description="Thoeris protein ThsA Macro" evidence="1">
    <location>
        <begin position="2"/>
        <end position="184"/>
    </location>
</feature>
<dbReference type="Proteomes" id="UP000377595">
    <property type="component" value="Unassembled WGS sequence"/>
</dbReference>
<dbReference type="InterPro" id="IPR045535">
    <property type="entry name" value="ThsA_Macro"/>
</dbReference>
<name>A0A5M3XUI4_9ACTN</name>
<dbReference type="SUPFAM" id="SSF52949">
    <property type="entry name" value="Macro domain-like"/>
    <property type="match status" value="1"/>
</dbReference>